<reference evidence="2 3" key="1">
    <citation type="submission" date="2023-07" db="EMBL/GenBank/DDBJ databases">
        <title>Sequencing the genomes of 1000 actinobacteria strains.</title>
        <authorList>
            <person name="Klenk H.-P."/>
        </authorList>
    </citation>
    <scope>NUCLEOTIDE SEQUENCE [LARGE SCALE GENOMIC DNA]</scope>
    <source>
        <strain evidence="2 3">DSM 44388</strain>
    </source>
</reference>
<evidence type="ECO:0000256" key="1">
    <source>
        <dbReference type="ARBA" id="ARBA00009981"/>
    </source>
</evidence>
<organism evidence="2 3">
    <name type="scientific">Kineosporia succinea</name>
    <dbReference type="NCBI Taxonomy" id="84632"/>
    <lineage>
        <taxon>Bacteria</taxon>
        <taxon>Bacillati</taxon>
        <taxon>Actinomycetota</taxon>
        <taxon>Actinomycetes</taxon>
        <taxon>Kineosporiales</taxon>
        <taxon>Kineosporiaceae</taxon>
        <taxon>Kineosporia</taxon>
    </lineage>
</organism>
<protein>
    <submittedName>
        <fullName evidence="2">PHD/YefM family antitoxin component YafN of YafNO toxin-antitoxin module</fullName>
    </submittedName>
</protein>
<dbReference type="Gene3D" id="1.10.1220.170">
    <property type="match status" value="1"/>
</dbReference>
<accession>A0ABT9P546</accession>
<keyword evidence="3" id="KW-1185">Reference proteome</keyword>
<dbReference type="InterPro" id="IPR036165">
    <property type="entry name" value="YefM-like_sf"/>
</dbReference>
<comment type="caution">
    <text evidence="2">The sequence shown here is derived from an EMBL/GenBank/DDBJ whole genome shotgun (WGS) entry which is preliminary data.</text>
</comment>
<dbReference type="EMBL" id="JAUSQZ010000001">
    <property type="protein sequence ID" value="MDP9827815.1"/>
    <property type="molecule type" value="Genomic_DNA"/>
</dbReference>
<gene>
    <name evidence="2" type="ORF">J2S57_003564</name>
</gene>
<dbReference type="Proteomes" id="UP001235712">
    <property type="component" value="Unassembled WGS sequence"/>
</dbReference>
<proteinExistence type="inferred from homology"/>
<evidence type="ECO:0000313" key="2">
    <source>
        <dbReference type="EMBL" id="MDP9827815.1"/>
    </source>
</evidence>
<evidence type="ECO:0000313" key="3">
    <source>
        <dbReference type="Proteomes" id="UP001235712"/>
    </source>
</evidence>
<comment type="similarity">
    <text evidence="1">Belongs to the phD/YefM antitoxin family.</text>
</comment>
<dbReference type="SUPFAM" id="SSF143120">
    <property type="entry name" value="YefM-like"/>
    <property type="match status" value="1"/>
</dbReference>
<name>A0ABT9P546_9ACTN</name>
<sequence>MTRRSRPKPGAAFSTPEHLWRSLAETRYLLRSPANARRLLDSVARVEADDFEHHDLISESGSDGGP</sequence>